<dbReference type="STRING" id="228230.RMCC_0188"/>
<gene>
    <name evidence="1" type="ORF">RMCC_0188</name>
</gene>
<name>A0A100W7T9_MYCCR</name>
<dbReference type="AlphaFoldDB" id="A0A100W7T9"/>
<evidence type="ECO:0000313" key="1">
    <source>
        <dbReference type="EMBL" id="GAS93222.1"/>
    </source>
</evidence>
<dbReference type="Proteomes" id="UP000069443">
    <property type="component" value="Unassembled WGS sequence"/>
</dbReference>
<sequence length="66" mass="7639">MDAVFKKNDLVRIGKNRKVYRVQVAPRPGGDGMHYLEADADHPDAAKRQPDAFRWYRADELTPVER</sequence>
<keyword evidence="2" id="KW-1185">Reference proteome</keyword>
<dbReference type="RefSeq" id="WP_036439593.1">
    <property type="nucleotide sequence ID" value="NZ_CATORR010000057.1"/>
</dbReference>
<accession>A0A100W7T9</accession>
<protein>
    <submittedName>
        <fullName evidence="1">Uncharacterized protein</fullName>
    </submittedName>
</protein>
<evidence type="ECO:0000313" key="2">
    <source>
        <dbReference type="Proteomes" id="UP000069443"/>
    </source>
</evidence>
<dbReference type="EMBL" id="BCSY01000008">
    <property type="protein sequence ID" value="GAS93222.1"/>
    <property type="molecule type" value="Genomic_DNA"/>
</dbReference>
<reference evidence="2" key="1">
    <citation type="journal article" date="2016" name="Genome Announc.">
        <title>Draft Genome Sequences of Five Rapidly Growing Mycobacterium Species, M. thermoresistibile, M. fortuitum subsp. acetamidolyticum, M. canariasense, M. brisbanense, and M. novocastrense.</title>
        <authorList>
            <person name="Katahira K."/>
            <person name="Ogura Y."/>
            <person name="Gotoh Y."/>
            <person name="Hayashi T."/>
        </authorList>
    </citation>
    <scope>NUCLEOTIDE SEQUENCE [LARGE SCALE GENOMIC DNA]</scope>
    <source>
        <strain evidence="2">JCM15298</strain>
    </source>
</reference>
<comment type="caution">
    <text evidence="1">The sequence shown here is derived from an EMBL/GenBank/DDBJ whole genome shotgun (WGS) entry which is preliminary data.</text>
</comment>
<reference evidence="2" key="2">
    <citation type="submission" date="2016-02" db="EMBL/GenBank/DDBJ databases">
        <title>Draft genome sequence of five rapidly growing Mycobacterium species.</title>
        <authorList>
            <person name="Katahira K."/>
            <person name="Gotou Y."/>
            <person name="Iida K."/>
            <person name="Ogura Y."/>
            <person name="Hayashi T."/>
        </authorList>
    </citation>
    <scope>NUCLEOTIDE SEQUENCE [LARGE SCALE GENOMIC DNA]</scope>
    <source>
        <strain evidence="2">JCM15298</strain>
    </source>
</reference>
<organism evidence="1 2">
    <name type="scientific">Mycolicibacterium canariasense</name>
    <name type="common">Mycobacterium canariasense</name>
    <dbReference type="NCBI Taxonomy" id="228230"/>
    <lineage>
        <taxon>Bacteria</taxon>
        <taxon>Bacillati</taxon>
        <taxon>Actinomycetota</taxon>
        <taxon>Actinomycetes</taxon>
        <taxon>Mycobacteriales</taxon>
        <taxon>Mycobacteriaceae</taxon>
        <taxon>Mycolicibacterium</taxon>
    </lineage>
</organism>
<proteinExistence type="predicted"/>